<feature type="domain" description="Bifunctional inhibitor/plant lipid transfer protein/seed storage helical" evidence="6">
    <location>
        <begin position="28"/>
        <end position="113"/>
    </location>
</feature>
<evidence type="ECO:0000259" key="6">
    <source>
        <dbReference type="SMART" id="SM00499"/>
    </source>
</evidence>
<dbReference type="EMBL" id="CAUOFW020007325">
    <property type="protein sequence ID" value="CAK9178816.1"/>
    <property type="molecule type" value="Genomic_DNA"/>
</dbReference>
<keyword evidence="5" id="KW-0732">Signal</keyword>
<keyword evidence="8" id="KW-1185">Reference proteome</keyword>
<name>A0ABC8UEZ7_9AQUA</name>
<evidence type="ECO:0000256" key="5">
    <source>
        <dbReference type="SAM" id="SignalP"/>
    </source>
</evidence>
<dbReference type="Gene3D" id="1.10.110.10">
    <property type="entry name" value="Plant lipid-transfer and hydrophobic proteins"/>
    <property type="match status" value="1"/>
</dbReference>
<dbReference type="PANTHER" id="PTHR33076">
    <property type="entry name" value="NON-SPECIFIC LIPID-TRANSFER PROTEIN 2-RELATED"/>
    <property type="match status" value="1"/>
</dbReference>
<proteinExistence type="inferred from homology"/>
<dbReference type="InterPro" id="IPR036312">
    <property type="entry name" value="Bifun_inhib/LTP/seed_sf"/>
</dbReference>
<dbReference type="InterPro" id="IPR016140">
    <property type="entry name" value="Bifunc_inhib/LTP/seed_store"/>
</dbReference>
<comment type="similarity">
    <text evidence="1 4">Belongs to the plant LTP family.</text>
</comment>
<dbReference type="SMART" id="SM00499">
    <property type="entry name" value="AAI"/>
    <property type="match status" value="1"/>
</dbReference>
<keyword evidence="3 4" id="KW-0446">Lipid-binding</keyword>
<evidence type="ECO:0000313" key="8">
    <source>
        <dbReference type="Proteomes" id="UP001642360"/>
    </source>
</evidence>
<evidence type="ECO:0000256" key="4">
    <source>
        <dbReference type="RuleBase" id="RU000628"/>
    </source>
</evidence>
<sequence>MVKGTITFVIAVLAAAHFLVEQGEALSCSDILPATVQCAPYATGAVPQPSTGCCQGISRLNGMAGTTAARQQICNCLKQFAPQYPNVKDSLLSSLPKKCGVPLPFTLSRSTNCNG</sequence>
<feature type="non-terminal residue" evidence="7">
    <location>
        <position position="115"/>
    </location>
</feature>
<evidence type="ECO:0000256" key="1">
    <source>
        <dbReference type="ARBA" id="ARBA00009748"/>
    </source>
</evidence>
<comment type="function">
    <text evidence="4">Plant non-specific lipid-transfer proteins transfer phospholipids as well as galactolipids across membranes. May play a role in wax or cutin deposition in the cell walls of expanding epidermal cells and certain secretory tissues.</text>
</comment>
<accession>A0ABC8UEZ7</accession>
<dbReference type="Proteomes" id="UP001642360">
    <property type="component" value="Unassembled WGS sequence"/>
</dbReference>
<evidence type="ECO:0000256" key="3">
    <source>
        <dbReference type="ARBA" id="ARBA00023121"/>
    </source>
</evidence>
<organism evidence="7 8">
    <name type="scientific">Ilex paraguariensis</name>
    <name type="common">yerba mate</name>
    <dbReference type="NCBI Taxonomy" id="185542"/>
    <lineage>
        <taxon>Eukaryota</taxon>
        <taxon>Viridiplantae</taxon>
        <taxon>Streptophyta</taxon>
        <taxon>Embryophyta</taxon>
        <taxon>Tracheophyta</taxon>
        <taxon>Spermatophyta</taxon>
        <taxon>Magnoliopsida</taxon>
        <taxon>eudicotyledons</taxon>
        <taxon>Gunneridae</taxon>
        <taxon>Pentapetalae</taxon>
        <taxon>asterids</taxon>
        <taxon>campanulids</taxon>
        <taxon>Aquifoliales</taxon>
        <taxon>Aquifoliaceae</taxon>
        <taxon>Ilex</taxon>
    </lineage>
</organism>
<dbReference type="SUPFAM" id="SSF47699">
    <property type="entry name" value="Bifunctional inhibitor/lipid-transfer protein/seed storage 2S albumin"/>
    <property type="match status" value="1"/>
</dbReference>
<keyword evidence="2 4" id="KW-0813">Transport</keyword>
<dbReference type="AlphaFoldDB" id="A0ABC8UEZ7"/>
<dbReference type="CDD" id="cd01960">
    <property type="entry name" value="nsLTP1"/>
    <property type="match status" value="1"/>
</dbReference>
<dbReference type="PRINTS" id="PR00382">
    <property type="entry name" value="LIPIDTRNSFER"/>
</dbReference>
<feature type="signal peptide" evidence="5">
    <location>
        <begin position="1"/>
        <end position="25"/>
    </location>
</feature>
<feature type="chain" id="PRO_5044784064" description="Non-specific lipid-transfer protein" evidence="5">
    <location>
        <begin position="26"/>
        <end position="115"/>
    </location>
</feature>
<dbReference type="GO" id="GO:0008289">
    <property type="term" value="F:lipid binding"/>
    <property type="evidence" value="ECO:0007669"/>
    <property type="project" value="UniProtKB-KW"/>
</dbReference>
<evidence type="ECO:0000313" key="7">
    <source>
        <dbReference type="EMBL" id="CAK9178816.1"/>
    </source>
</evidence>
<reference evidence="7 8" key="1">
    <citation type="submission" date="2024-02" db="EMBL/GenBank/DDBJ databases">
        <authorList>
            <person name="Vignale AGUSTIN F."/>
            <person name="Sosa J E."/>
            <person name="Modenutti C."/>
        </authorList>
    </citation>
    <scope>NUCLEOTIDE SEQUENCE [LARGE SCALE GENOMIC DNA]</scope>
</reference>
<evidence type="ECO:0000256" key="2">
    <source>
        <dbReference type="ARBA" id="ARBA00022448"/>
    </source>
</evidence>
<dbReference type="InterPro" id="IPR000528">
    <property type="entry name" value="Plant_nsLTP"/>
</dbReference>
<gene>
    <name evidence="7" type="ORF">ILEXP_LOCUS48744</name>
</gene>
<protein>
    <recommendedName>
        <fullName evidence="4">Non-specific lipid-transfer protein</fullName>
    </recommendedName>
</protein>
<dbReference type="Pfam" id="PF00234">
    <property type="entry name" value="Tryp_alpha_amyl"/>
    <property type="match status" value="1"/>
</dbReference>
<comment type="caution">
    <text evidence="7">The sequence shown here is derived from an EMBL/GenBank/DDBJ whole genome shotgun (WGS) entry which is preliminary data.</text>
</comment>